<dbReference type="SUPFAM" id="SSF52540">
    <property type="entry name" value="P-loop containing nucleoside triphosphate hydrolases"/>
    <property type="match status" value="1"/>
</dbReference>
<dbReference type="InterPro" id="IPR005895">
    <property type="entry name" value="ABC_transptr_haem_export_CcmA"/>
</dbReference>
<keyword evidence="2" id="KW-0547">Nucleotide-binding</keyword>
<dbReference type="Proteomes" id="UP000051298">
    <property type="component" value="Unassembled WGS sequence"/>
</dbReference>
<dbReference type="NCBIfam" id="TIGR01189">
    <property type="entry name" value="ccmA"/>
    <property type="match status" value="1"/>
</dbReference>
<dbReference type="GO" id="GO:0017004">
    <property type="term" value="P:cytochrome complex assembly"/>
    <property type="evidence" value="ECO:0007669"/>
    <property type="project" value="UniProtKB-KW"/>
</dbReference>
<dbReference type="InterPro" id="IPR003439">
    <property type="entry name" value="ABC_transporter-like_ATP-bd"/>
</dbReference>
<dbReference type="PANTHER" id="PTHR43499:SF1">
    <property type="entry name" value="ABC TRANSPORTER I FAMILY MEMBER 1"/>
    <property type="match status" value="1"/>
</dbReference>
<evidence type="ECO:0000259" key="7">
    <source>
        <dbReference type="PROSITE" id="PS50893"/>
    </source>
</evidence>
<protein>
    <submittedName>
        <fullName evidence="8">Cytochrome c biogenesis ATP-binding export protein CcmA</fullName>
        <ecNumber evidence="8">3.6.3.41</ecNumber>
    </submittedName>
</protein>
<keyword evidence="6" id="KW-0472">Membrane</keyword>
<dbReference type="EMBL" id="CYRX01000033">
    <property type="protein sequence ID" value="CUH62174.1"/>
    <property type="molecule type" value="Genomic_DNA"/>
</dbReference>
<keyword evidence="8" id="KW-0378">Hydrolase</keyword>
<organism evidence="8 9">
    <name type="scientific">Thalassobacter stenotrophicus</name>
    <dbReference type="NCBI Taxonomy" id="266809"/>
    <lineage>
        <taxon>Bacteria</taxon>
        <taxon>Pseudomonadati</taxon>
        <taxon>Pseudomonadota</taxon>
        <taxon>Alphaproteobacteria</taxon>
        <taxon>Rhodobacterales</taxon>
        <taxon>Roseobacteraceae</taxon>
        <taxon>Thalassobacter</taxon>
    </lineage>
</organism>
<proteinExistence type="predicted"/>
<evidence type="ECO:0000256" key="6">
    <source>
        <dbReference type="ARBA" id="ARBA00023136"/>
    </source>
</evidence>
<evidence type="ECO:0000256" key="2">
    <source>
        <dbReference type="ARBA" id="ARBA00022741"/>
    </source>
</evidence>
<keyword evidence="3" id="KW-0201">Cytochrome c-type biogenesis</keyword>
<dbReference type="GO" id="GO:0005524">
    <property type="term" value="F:ATP binding"/>
    <property type="evidence" value="ECO:0007669"/>
    <property type="project" value="UniProtKB-KW"/>
</dbReference>
<evidence type="ECO:0000256" key="4">
    <source>
        <dbReference type="ARBA" id="ARBA00022840"/>
    </source>
</evidence>
<evidence type="ECO:0000256" key="3">
    <source>
        <dbReference type="ARBA" id="ARBA00022748"/>
    </source>
</evidence>
<feature type="domain" description="ABC transporter" evidence="7">
    <location>
        <begin position="3"/>
        <end position="209"/>
    </location>
</feature>
<dbReference type="InterPro" id="IPR017871">
    <property type="entry name" value="ABC_transporter-like_CS"/>
</dbReference>
<dbReference type="AlphaFoldDB" id="A0A0P1FQ24"/>
<dbReference type="PROSITE" id="PS50893">
    <property type="entry name" value="ABC_TRANSPORTER_2"/>
    <property type="match status" value="1"/>
</dbReference>
<keyword evidence="1" id="KW-0813">Transport</keyword>
<dbReference type="eggNOG" id="COG4133">
    <property type="taxonomic scope" value="Bacteria"/>
</dbReference>
<gene>
    <name evidence="8" type="primary">ccmA</name>
    <name evidence="8" type="ORF">THS5294_03488</name>
</gene>
<dbReference type="RefSeq" id="WP_058124670.1">
    <property type="nucleotide sequence ID" value="NZ_CYRX01000033.1"/>
</dbReference>
<dbReference type="Gene3D" id="3.40.50.300">
    <property type="entry name" value="P-loop containing nucleotide triphosphate hydrolases"/>
    <property type="match status" value="1"/>
</dbReference>
<dbReference type="GO" id="GO:0016887">
    <property type="term" value="F:ATP hydrolysis activity"/>
    <property type="evidence" value="ECO:0007669"/>
    <property type="project" value="InterPro"/>
</dbReference>
<keyword evidence="5" id="KW-1278">Translocase</keyword>
<evidence type="ECO:0000256" key="1">
    <source>
        <dbReference type="ARBA" id="ARBA00022448"/>
    </source>
</evidence>
<dbReference type="PANTHER" id="PTHR43499">
    <property type="entry name" value="ABC TRANSPORTER I FAMILY MEMBER 1"/>
    <property type="match status" value="1"/>
</dbReference>
<dbReference type="InterPro" id="IPR027417">
    <property type="entry name" value="P-loop_NTPase"/>
</dbReference>
<dbReference type="SMART" id="SM00382">
    <property type="entry name" value="AAA"/>
    <property type="match status" value="1"/>
</dbReference>
<dbReference type="Pfam" id="PF00005">
    <property type="entry name" value="ABC_tran"/>
    <property type="match status" value="1"/>
</dbReference>
<dbReference type="EC" id="3.6.3.41" evidence="8"/>
<name>A0A0P1FQ24_9RHOB</name>
<evidence type="ECO:0000313" key="8">
    <source>
        <dbReference type="EMBL" id="CUH62174.1"/>
    </source>
</evidence>
<reference evidence="8 9" key="1">
    <citation type="submission" date="2015-09" db="EMBL/GenBank/DDBJ databases">
        <authorList>
            <consortium name="Swine Surveillance"/>
        </authorList>
    </citation>
    <scope>NUCLEOTIDE SEQUENCE [LARGE SCALE GENOMIC DNA]</scope>
    <source>
        <strain evidence="8 9">CECT 5294</strain>
    </source>
</reference>
<dbReference type="InterPro" id="IPR003593">
    <property type="entry name" value="AAA+_ATPase"/>
</dbReference>
<sequence length="210" mass="22601">MEWSVTNLACRRGQLRILEGVTFEVAAGEALILRGPNGAGKTTLLRCLAGLTPPLEGQINAPEDTIAYAAHADGLKAQLSVAENLAFWAAVFESDRAHAVETAIATFDLETLRDRRAGALSAGQKRRLSLARMVVTGRPIWVMDEPTVSLDVENVARFARAVEAHLARGGSALIATHIDLGLPTARVLDISPFTKLSGRQTDDPFEEAFE</sequence>
<dbReference type="PROSITE" id="PS00211">
    <property type="entry name" value="ABC_TRANSPORTER_1"/>
    <property type="match status" value="1"/>
</dbReference>
<accession>A0A0P1FQ24</accession>
<dbReference type="GO" id="GO:0022857">
    <property type="term" value="F:transmembrane transporter activity"/>
    <property type="evidence" value="ECO:0007669"/>
    <property type="project" value="InterPro"/>
</dbReference>
<evidence type="ECO:0000313" key="9">
    <source>
        <dbReference type="Proteomes" id="UP000051298"/>
    </source>
</evidence>
<keyword evidence="4 8" id="KW-0067">ATP-binding</keyword>
<dbReference type="STRING" id="266809.PM03_02805"/>
<evidence type="ECO:0000256" key="5">
    <source>
        <dbReference type="ARBA" id="ARBA00022967"/>
    </source>
</evidence>